<organism evidence="2 3">
    <name type="scientific">Savagea faecisuis</name>
    <dbReference type="NCBI Taxonomy" id="1274803"/>
    <lineage>
        <taxon>Bacteria</taxon>
        <taxon>Bacillati</taxon>
        <taxon>Bacillota</taxon>
        <taxon>Bacilli</taxon>
        <taxon>Bacillales</taxon>
        <taxon>Caryophanaceae</taxon>
        <taxon>Savagea</taxon>
    </lineage>
</organism>
<proteinExistence type="predicted"/>
<dbReference type="EMBL" id="JBHTJF010000036">
    <property type="protein sequence ID" value="MFD0944418.1"/>
    <property type="molecule type" value="Genomic_DNA"/>
</dbReference>
<dbReference type="Proteomes" id="UP001596976">
    <property type="component" value="Unassembled WGS sequence"/>
</dbReference>
<sequence>MEKRVIVMTFDENSKAYEAFAKLKNESRLGKIEVEQLAVVENVKGEGFKILEGADLTGSDRLFAGGLIGAFVGMIGGPLGLLLGWTTGSLIGSVGDIREVEEANSAFSRTANVLTEESVGLIAIASEFSPNVLDTLIKEELGGEVVRFTYSQVEAEIERAKETERELKKEARRHWLKREKTE</sequence>
<gene>
    <name evidence="2" type="ORF">ACFQ0V_11750</name>
</gene>
<reference evidence="3" key="1">
    <citation type="journal article" date="2019" name="Int. J. Syst. Evol. Microbiol.">
        <title>The Global Catalogue of Microorganisms (GCM) 10K type strain sequencing project: providing services to taxonomists for standard genome sequencing and annotation.</title>
        <authorList>
            <consortium name="The Broad Institute Genomics Platform"/>
            <consortium name="The Broad Institute Genome Sequencing Center for Infectious Disease"/>
            <person name="Wu L."/>
            <person name="Ma J."/>
        </authorList>
    </citation>
    <scope>NUCLEOTIDE SEQUENCE [LARGE SCALE GENOMIC DNA]</scope>
    <source>
        <strain evidence="3">CCUG 63563</strain>
    </source>
</reference>
<feature type="transmembrane region" description="Helical" evidence="1">
    <location>
        <begin position="62"/>
        <end position="83"/>
    </location>
</feature>
<keyword evidence="1" id="KW-1133">Transmembrane helix</keyword>
<evidence type="ECO:0000256" key="1">
    <source>
        <dbReference type="SAM" id="Phobius"/>
    </source>
</evidence>
<comment type="caution">
    <text evidence="2">The sequence shown here is derived from an EMBL/GenBank/DDBJ whole genome shotgun (WGS) entry which is preliminary data.</text>
</comment>
<accession>A0ABW3H247</accession>
<keyword evidence="1" id="KW-0472">Membrane</keyword>
<evidence type="ECO:0000313" key="3">
    <source>
        <dbReference type="Proteomes" id="UP001596976"/>
    </source>
</evidence>
<keyword evidence="1" id="KW-0812">Transmembrane</keyword>
<dbReference type="RefSeq" id="WP_381013788.1">
    <property type="nucleotide sequence ID" value="NZ_JBHTJF010000036.1"/>
</dbReference>
<evidence type="ECO:0008006" key="4">
    <source>
        <dbReference type="Google" id="ProtNLM"/>
    </source>
</evidence>
<evidence type="ECO:0000313" key="2">
    <source>
        <dbReference type="EMBL" id="MFD0944418.1"/>
    </source>
</evidence>
<protein>
    <recommendedName>
        <fullName evidence="4">DUF1269 domain-containing protein</fullName>
    </recommendedName>
</protein>
<keyword evidence="3" id="KW-1185">Reference proteome</keyword>
<name>A0ABW3H247_9BACL</name>